<dbReference type="InterPro" id="IPR007577">
    <property type="entry name" value="GlycoTrfase_DXD_sugar-bd_CS"/>
</dbReference>
<gene>
    <name evidence="2" type="ORF">QJV33_07600</name>
</gene>
<dbReference type="EMBL" id="JASBAN010000001">
    <property type="protein sequence ID" value="MDI2113137.1"/>
    <property type="molecule type" value="Genomic_DNA"/>
</dbReference>
<dbReference type="Pfam" id="PF04488">
    <property type="entry name" value="Gly_transf_sug"/>
    <property type="match status" value="1"/>
</dbReference>
<accession>A0ABT6Q8R6</accession>
<dbReference type="RefSeq" id="WP_281462753.1">
    <property type="nucleotide sequence ID" value="NZ_JASBAN010000001.1"/>
</dbReference>
<evidence type="ECO:0000256" key="1">
    <source>
        <dbReference type="ARBA" id="ARBA00022679"/>
    </source>
</evidence>
<name>A0ABT6Q8R6_9PROT</name>
<evidence type="ECO:0000313" key="2">
    <source>
        <dbReference type="EMBL" id="MDI2113137.1"/>
    </source>
</evidence>
<organism evidence="2 3">
    <name type="scientific">Commensalibacter nepenthis</name>
    <dbReference type="NCBI Taxonomy" id="3043872"/>
    <lineage>
        <taxon>Bacteria</taxon>
        <taxon>Pseudomonadati</taxon>
        <taxon>Pseudomonadota</taxon>
        <taxon>Alphaproteobacteria</taxon>
        <taxon>Acetobacterales</taxon>
        <taxon>Acetobacteraceae</taxon>
    </lineage>
</organism>
<reference evidence="2" key="1">
    <citation type="submission" date="2023-05" db="EMBL/GenBank/DDBJ databases">
        <title>Whole genome sequence of Commensalibacter sp.</title>
        <authorList>
            <person name="Charoenyingcharoen P."/>
            <person name="Yukphan P."/>
        </authorList>
    </citation>
    <scope>NUCLEOTIDE SEQUENCE</scope>
    <source>
        <strain evidence="2">TBRC 10068</strain>
    </source>
</reference>
<comment type="caution">
    <text evidence="2">The sequence shown here is derived from an EMBL/GenBank/DDBJ whole genome shotgun (WGS) entry which is preliminary data.</text>
</comment>
<dbReference type="PANTHER" id="PTHR32385">
    <property type="entry name" value="MANNOSYL PHOSPHORYLINOSITOL CERAMIDE SYNTHASE"/>
    <property type="match status" value="1"/>
</dbReference>
<dbReference type="SUPFAM" id="SSF53448">
    <property type="entry name" value="Nucleotide-diphospho-sugar transferases"/>
    <property type="match status" value="1"/>
</dbReference>
<protein>
    <submittedName>
        <fullName evidence="2">Glycosyltransferase</fullName>
    </submittedName>
</protein>
<evidence type="ECO:0000313" key="3">
    <source>
        <dbReference type="Proteomes" id="UP001431775"/>
    </source>
</evidence>
<dbReference type="InterPro" id="IPR051706">
    <property type="entry name" value="Glycosyltransferase_domain"/>
</dbReference>
<dbReference type="InterPro" id="IPR029044">
    <property type="entry name" value="Nucleotide-diphossugar_trans"/>
</dbReference>
<dbReference type="PANTHER" id="PTHR32385:SF15">
    <property type="entry name" value="INOSITOL PHOSPHOCERAMIDE MANNOSYLTRANSFERASE 1"/>
    <property type="match status" value="1"/>
</dbReference>
<sequence length="275" mass="32336">MFTKEEKDKARYFKFSFHPLNELEHYLQPRFLPVIEQNPDLDVIENHSITIPKHIILFWHEATPPKDVQDSIDKIRLHNPTYQVLLFDEQSAGQFIQQNYGQEFYYLYARRCVHPSMKSDFFRMCYLAQKGGIYVDIDIDCVKSLEEIFKNYAFDCLLFYSRGQPCCIDNDFIVCQPNNPIIAAVLKKICDNLTGEYSFSSVWECTGPGAVSMAVMEILMQGIIDDAMDHVGLNRLQLIEHHLMTKAYYHMELEYKKSQEGNWRYFKLPTRLNVL</sequence>
<keyword evidence="1" id="KW-0808">Transferase</keyword>
<keyword evidence="3" id="KW-1185">Reference proteome</keyword>
<dbReference type="Gene3D" id="3.90.550.20">
    <property type="match status" value="1"/>
</dbReference>
<dbReference type="Proteomes" id="UP001431775">
    <property type="component" value="Unassembled WGS sequence"/>
</dbReference>
<proteinExistence type="predicted"/>